<sequence length="191" mass="21916">MKIVKTYYSNFKNGTATCNLCLKVIKTSGNTTNMASHMKNKHYDVFAKCNQNNVSNNSGENQTVQQSFRNRDCSPDPGIYASKPYFESVMLLKDDMKPKQSLGNLDTSRSNKRLSVAEFEDSVDSVLPQSLDEQCNEEDAFTERKKKTTKTDDDLSFFESLLPYMKRMDMKKKLLCRMEIQKVVLSHFGEK</sequence>
<evidence type="ECO:0000256" key="3">
    <source>
        <dbReference type="ARBA" id="ARBA00022833"/>
    </source>
</evidence>
<reference evidence="6" key="1">
    <citation type="journal article" date="1997" name="Nucleic Acids Res.">
        <title>tRNAscan-SE: a program for improved detection of transfer RNA genes in genomic sequence.</title>
        <authorList>
            <person name="Lowe T.M."/>
            <person name="Eddy S.R."/>
        </authorList>
    </citation>
    <scope>NUCLEOTIDE SEQUENCE [LARGE SCALE GENOMIC DNA]</scope>
</reference>
<reference evidence="7" key="3">
    <citation type="submission" date="2025-08" db="UniProtKB">
        <authorList>
            <consortium name="RefSeq"/>
        </authorList>
    </citation>
    <scope>IDENTIFICATION</scope>
    <source>
        <tissue evidence="7">Whole organism</tissue>
    </source>
</reference>
<evidence type="ECO:0000256" key="1">
    <source>
        <dbReference type="ARBA" id="ARBA00022723"/>
    </source>
</evidence>
<name>A0ABM1P157_DROAR</name>
<dbReference type="PROSITE" id="PS51031">
    <property type="entry name" value="BESS"/>
    <property type="match status" value="1"/>
</dbReference>
<organism evidence="6 7">
    <name type="scientific">Drosophila arizonae</name>
    <name type="common">Fruit fly</name>
    <dbReference type="NCBI Taxonomy" id="7263"/>
    <lineage>
        <taxon>Eukaryota</taxon>
        <taxon>Metazoa</taxon>
        <taxon>Ecdysozoa</taxon>
        <taxon>Arthropoda</taxon>
        <taxon>Hexapoda</taxon>
        <taxon>Insecta</taxon>
        <taxon>Pterygota</taxon>
        <taxon>Neoptera</taxon>
        <taxon>Endopterygota</taxon>
        <taxon>Diptera</taxon>
        <taxon>Brachycera</taxon>
        <taxon>Muscomorpha</taxon>
        <taxon>Ephydroidea</taxon>
        <taxon>Drosophilidae</taxon>
        <taxon>Drosophila</taxon>
    </lineage>
</organism>
<protein>
    <submittedName>
        <fullName evidence="7">Uncharacterized protein LOC108612537</fullName>
    </submittedName>
</protein>
<keyword evidence="3" id="KW-0862">Zinc</keyword>
<evidence type="ECO:0000259" key="5">
    <source>
        <dbReference type="PROSITE" id="PS51031"/>
    </source>
</evidence>
<evidence type="ECO:0000256" key="4">
    <source>
        <dbReference type="PROSITE-ProRule" id="PRU00371"/>
    </source>
</evidence>
<evidence type="ECO:0000256" key="2">
    <source>
        <dbReference type="ARBA" id="ARBA00022771"/>
    </source>
</evidence>
<reference evidence="6" key="2">
    <citation type="journal article" date="2016" name="G3 (Bethesda)">
        <title>Genome Evolution in Three Species of Cactophilic Drosophila.</title>
        <authorList>
            <person name="Sanchez-Flores A."/>
            <person name="Penazola F."/>
            <person name="Carpinteyro-Ponce J."/>
            <person name="Nazario-Yepiz N."/>
            <person name="Abreu-Goodger C."/>
            <person name="Machado C.A."/>
            <person name="Markow T.A."/>
        </authorList>
    </citation>
    <scope>NUCLEOTIDE SEQUENCE [LARGE SCALE GENOMIC DNA]</scope>
</reference>
<proteinExistence type="predicted"/>
<dbReference type="InterPro" id="IPR036236">
    <property type="entry name" value="Znf_C2H2_sf"/>
</dbReference>
<feature type="domain" description="BESS" evidence="5">
    <location>
        <begin position="151"/>
        <end position="190"/>
    </location>
</feature>
<keyword evidence="6" id="KW-1185">Reference proteome</keyword>
<gene>
    <name evidence="7" type="primary">LOC108612537</name>
</gene>
<dbReference type="Pfam" id="PF02944">
    <property type="entry name" value="BESS"/>
    <property type="match status" value="1"/>
</dbReference>
<dbReference type="Pfam" id="PF02892">
    <property type="entry name" value="zf-BED"/>
    <property type="match status" value="1"/>
</dbReference>
<dbReference type="InterPro" id="IPR003656">
    <property type="entry name" value="Znf_BED"/>
</dbReference>
<dbReference type="Proteomes" id="UP000694904">
    <property type="component" value="Chromosome 4"/>
</dbReference>
<keyword evidence="2" id="KW-0863">Zinc-finger</keyword>
<keyword evidence="4" id="KW-0539">Nucleus</keyword>
<comment type="subcellular location">
    <subcellularLocation>
        <location evidence="4">Nucleus</location>
    </subcellularLocation>
</comment>
<dbReference type="RefSeq" id="XP_017860943.1">
    <property type="nucleotide sequence ID" value="XM_018005454.1"/>
</dbReference>
<dbReference type="SUPFAM" id="SSF57667">
    <property type="entry name" value="beta-beta-alpha zinc fingers"/>
    <property type="match status" value="1"/>
</dbReference>
<dbReference type="GeneID" id="108612537"/>
<keyword evidence="1" id="KW-0479">Metal-binding</keyword>
<evidence type="ECO:0000313" key="7">
    <source>
        <dbReference type="RefSeq" id="XP_017860943.1"/>
    </source>
</evidence>
<dbReference type="InterPro" id="IPR004210">
    <property type="entry name" value="BESS_motif"/>
</dbReference>
<evidence type="ECO:0000313" key="6">
    <source>
        <dbReference type="Proteomes" id="UP000694904"/>
    </source>
</evidence>
<accession>A0ABM1P157</accession>